<keyword evidence="9" id="KW-0106">Calcium</keyword>
<sequence length="326" mass="37167">YFFEPFDGTKVPDRWVYSKADPRAGMFTVSNGLFHADPWVNRGLQTFQDARFYQISAPLDQEARSGNQTFVVQFSVKHEQNIDCGGGYLKILPPDIDPEKLDGETPFNIMFGPDICGDKRLHIILRGEDGGVPNSRNQLSPFVDQLTHLYTLVLRPDMTYSVWMDLEEQLTGPIDKHWKGLVLPEHIPDPEAKKPEDWVDEKDMDDPEDVKPEDWKDIPSLIPDPEASQPKDWDEKEDGEWTAPMVPNPEMDDKTKEGGGSGEWKPRRIPNPEYKGSWVAPKIRNPDYQEGGSLDYTHGHVALDLWQVKSGTIFDNILITDDEDFA</sequence>
<evidence type="ECO:0000256" key="4">
    <source>
        <dbReference type="ARBA" id="ARBA00022729"/>
    </source>
</evidence>
<keyword evidence="10 12" id="KW-0143">Chaperone</keyword>
<dbReference type="GO" id="GO:0005788">
    <property type="term" value="C:endoplasmic reticulum lumen"/>
    <property type="evidence" value="ECO:0007669"/>
    <property type="project" value="UniProtKB-SubCell"/>
</dbReference>
<comment type="similarity">
    <text evidence="2 12">Belongs to the calreticulin family.</text>
</comment>
<proteinExistence type="inferred from homology"/>
<dbReference type="OrthoDB" id="1938156at2759"/>
<dbReference type="GO" id="GO:0051082">
    <property type="term" value="F:unfolded protein binding"/>
    <property type="evidence" value="ECO:0007669"/>
    <property type="project" value="InterPro"/>
</dbReference>
<accession>A0A4P9Y7X0</accession>
<dbReference type="SUPFAM" id="SSF63887">
    <property type="entry name" value="P-domain of calnexin/calreticulin"/>
    <property type="match status" value="1"/>
</dbReference>
<keyword evidence="15" id="KW-1185">Reference proteome</keyword>
<keyword evidence="11" id="KW-1015">Disulfide bond</keyword>
<dbReference type="SUPFAM" id="SSF49899">
    <property type="entry name" value="Concanavalin A-like lectins/glucanases"/>
    <property type="match status" value="1"/>
</dbReference>
<evidence type="ECO:0000256" key="9">
    <source>
        <dbReference type="ARBA" id="ARBA00022837"/>
    </source>
</evidence>
<dbReference type="PROSITE" id="PS00804">
    <property type="entry name" value="CALRETICULIN_2"/>
    <property type="match status" value="1"/>
</dbReference>
<dbReference type="PANTHER" id="PTHR11073">
    <property type="entry name" value="CALRETICULIN AND CALNEXIN"/>
    <property type="match status" value="1"/>
</dbReference>
<evidence type="ECO:0000313" key="14">
    <source>
        <dbReference type="EMBL" id="RKP15105.1"/>
    </source>
</evidence>
<dbReference type="PROSITE" id="PS00803">
    <property type="entry name" value="CALRETICULIN_1"/>
    <property type="match status" value="1"/>
</dbReference>
<feature type="compositionally biased region" description="Acidic residues" evidence="13">
    <location>
        <begin position="198"/>
        <end position="208"/>
    </location>
</feature>
<dbReference type="InterPro" id="IPR018124">
    <property type="entry name" value="Calret/calnex_CS"/>
</dbReference>
<gene>
    <name evidence="14" type="ORF">BJ684DRAFT_1731</name>
</gene>
<dbReference type="GO" id="GO:0006457">
    <property type="term" value="P:protein folding"/>
    <property type="evidence" value="ECO:0007669"/>
    <property type="project" value="InterPro"/>
</dbReference>
<protein>
    <submittedName>
        <fullName evidence="14">Calreticulin/calnexin</fullName>
    </submittedName>
</protein>
<feature type="region of interest" description="Disordered" evidence="13">
    <location>
        <begin position="186"/>
        <end position="278"/>
    </location>
</feature>
<evidence type="ECO:0000256" key="3">
    <source>
        <dbReference type="ARBA" id="ARBA00022723"/>
    </source>
</evidence>
<evidence type="ECO:0000256" key="5">
    <source>
        <dbReference type="ARBA" id="ARBA00022734"/>
    </source>
</evidence>
<feature type="disulfide bond" evidence="11">
    <location>
        <begin position="84"/>
        <end position="116"/>
    </location>
</feature>
<dbReference type="InterPro" id="IPR009033">
    <property type="entry name" value="Calreticulin/calnexin_P_dom_sf"/>
</dbReference>
<reference evidence="15" key="1">
    <citation type="journal article" date="2018" name="Nat. Microbiol.">
        <title>Leveraging single-cell genomics to expand the fungal tree of life.</title>
        <authorList>
            <person name="Ahrendt S.R."/>
            <person name="Quandt C.A."/>
            <person name="Ciobanu D."/>
            <person name="Clum A."/>
            <person name="Salamov A."/>
            <person name="Andreopoulos B."/>
            <person name="Cheng J.F."/>
            <person name="Woyke T."/>
            <person name="Pelin A."/>
            <person name="Henrissat B."/>
            <person name="Reynolds N.K."/>
            <person name="Benny G.L."/>
            <person name="Smith M.E."/>
            <person name="James T.Y."/>
            <person name="Grigoriev I.V."/>
        </authorList>
    </citation>
    <scope>NUCLEOTIDE SEQUENCE [LARGE SCALE GENOMIC DNA]</scope>
</reference>
<evidence type="ECO:0000256" key="7">
    <source>
        <dbReference type="ARBA" id="ARBA00022824"/>
    </source>
</evidence>
<evidence type="ECO:0000256" key="13">
    <source>
        <dbReference type="SAM" id="MobiDB-lite"/>
    </source>
</evidence>
<evidence type="ECO:0000256" key="11">
    <source>
        <dbReference type="PIRSR" id="PIRSR601580-3"/>
    </source>
</evidence>
<evidence type="ECO:0000313" key="15">
    <source>
        <dbReference type="Proteomes" id="UP000267251"/>
    </source>
</evidence>
<keyword evidence="6" id="KW-0677">Repeat</keyword>
<dbReference type="PANTHER" id="PTHR11073:SF2">
    <property type="entry name" value="CALRETICULIN"/>
    <property type="match status" value="1"/>
</dbReference>
<dbReference type="InterPro" id="IPR001580">
    <property type="entry name" value="Calret/calnex"/>
</dbReference>
<organism evidence="14 15">
    <name type="scientific">Piptocephalis cylindrospora</name>
    <dbReference type="NCBI Taxonomy" id="1907219"/>
    <lineage>
        <taxon>Eukaryota</taxon>
        <taxon>Fungi</taxon>
        <taxon>Fungi incertae sedis</taxon>
        <taxon>Zoopagomycota</taxon>
        <taxon>Zoopagomycotina</taxon>
        <taxon>Zoopagomycetes</taxon>
        <taxon>Zoopagales</taxon>
        <taxon>Piptocephalidaceae</taxon>
        <taxon>Piptocephalis</taxon>
    </lineage>
</organism>
<dbReference type="Pfam" id="PF00262">
    <property type="entry name" value="Calreticulin"/>
    <property type="match status" value="1"/>
</dbReference>
<evidence type="ECO:0000256" key="8">
    <source>
        <dbReference type="ARBA" id="ARBA00022833"/>
    </source>
</evidence>
<evidence type="ECO:0000256" key="1">
    <source>
        <dbReference type="ARBA" id="ARBA00004319"/>
    </source>
</evidence>
<dbReference type="EMBL" id="KZ987757">
    <property type="protein sequence ID" value="RKP15105.1"/>
    <property type="molecule type" value="Genomic_DNA"/>
</dbReference>
<evidence type="ECO:0000256" key="2">
    <source>
        <dbReference type="ARBA" id="ARBA00010983"/>
    </source>
</evidence>
<dbReference type="GO" id="GO:0005789">
    <property type="term" value="C:endoplasmic reticulum membrane"/>
    <property type="evidence" value="ECO:0007669"/>
    <property type="project" value="TreeGrafter"/>
</dbReference>
<dbReference type="InterPro" id="IPR013320">
    <property type="entry name" value="ConA-like_dom_sf"/>
</dbReference>
<comment type="subcellular location">
    <subcellularLocation>
        <location evidence="1">Endoplasmic reticulum lumen</location>
    </subcellularLocation>
</comment>
<dbReference type="FunFam" id="2.10.250.10:FF:000002">
    <property type="entry name" value="Calreticulin"/>
    <property type="match status" value="1"/>
</dbReference>
<feature type="non-terminal residue" evidence="14">
    <location>
        <position position="326"/>
    </location>
</feature>
<evidence type="ECO:0000256" key="10">
    <source>
        <dbReference type="ARBA" id="ARBA00023186"/>
    </source>
</evidence>
<dbReference type="Gene3D" id="2.60.120.200">
    <property type="match status" value="2"/>
</dbReference>
<keyword evidence="4" id="KW-0732">Signal</keyword>
<dbReference type="AlphaFoldDB" id="A0A4P9Y7X0"/>
<dbReference type="GO" id="GO:0036503">
    <property type="term" value="P:ERAD pathway"/>
    <property type="evidence" value="ECO:0007669"/>
    <property type="project" value="TreeGrafter"/>
</dbReference>
<feature type="non-terminal residue" evidence="14">
    <location>
        <position position="1"/>
    </location>
</feature>
<dbReference type="PRINTS" id="PR00626">
    <property type="entry name" value="CALRETICULIN"/>
</dbReference>
<keyword evidence="3" id="KW-0479">Metal-binding</keyword>
<keyword evidence="7 12" id="KW-0256">Endoplasmic reticulum</keyword>
<keyword evidence="5" id="KW-0430">Lectin</keyword>
<name>A0A4P9Y7X0_9FUNG</name>
<dbReference type="Proteomes" id="UP000267251">
    <property type="component" value="Unassembled WGS sequence"/>
</dbReference>
<dbReference type="GO" id="GO:0005509">
    <property type="term" value="F:calcium ion binding"/>
    <property type="evidence" value="ECO:0007669"/>
    <property type="project" value="InterPro"/>
</dbReference>
<dbReference type="GO" id="GO:0030246">
    <property type="term" value="F:carbohydrate binding"/>
    <property type="evidence" value="ECO:0007669"/>
    <property type="project" value="UniProtKB-KW"/>
</dbReference>
<evidence type="ECO:0000256" key="12">
    <source>
        <dbReference type="RuleBase" id="RU362126"/>
    </source>
</evidence>
<keyword evidence="8" id="KW-0862">Zinc</keyword>
<evidence type="ECO:0000256" key="6">
    <source>
        <dbReference type="ARBA" id="ARBA00022737"/>
    </source>
</evidence>
<feature type="compositionally biased region" description="Basic and acidic residues" evidence="13">
    <location>
        <begin position="186"/>
        <end position="197"/>
    </location>
</feature>